<organism evidence="10">
    <name type="scientific">viral metagenome</name>
    <dbReference type="NCBI Taxonomy" id="1070528"/>
    <lineage>
        <taxon>unclassified sequences</taxon>
        <taxon>metagenomes</taxon>
        <taxon>organismal metagenomes</taxon>
    </lineage>
</organism>
<dbReference type="InterPro" id="IPR029063">
    <property type="entry name" value="SAM-dependent_MTases_sf"/>
</dbReference>
<keyword evidence="3 10" id="KW-0489">Methyltransferase</keyword>
<dbReference type="EC" id="2.1.1.113" evidence="2"/>
<evidence type="ECO:0000256" key="6">
    <source>
        <dbReference type="ARBA" id="ARBA00022747"/>
    </source>
</evidence>
<dbReference type="PANTHER" id="PTHR13370:SF3">
    <property type="entry name" value="TRNA (GUANINE(10)-N2)-METHYLTRANSFERASE HOMOLOG"/>
    <property type="match status" value="1"/>
</dbReference>
<dbReference type="InterPro" id="IPR002941">
    <property type="entry name" value="DNA_methylase_N4/N6"/>
</dbReference>
<dbReference type="InterPro" id="IPR017985">
    <property type="entry name" value="MeTrfase_CN4_CS"/>
</dbReference>
<dbReference type="GO" id="GO:0003677">
    <property type="term" value="F:DNA binding"/>
    <property type="evidence" value="ECO:0007669"/>
    <property type="project" value="UniProtKB-KW"/>
</dbReference>
<evidence type="ECO:0000256" key="4">
    <source>
        <dbReference type="ARBA" id="ARBA00022679"/>
    </source>
</evidence>
<accession>A0A6H1ZW64</accession>
<dbReference type="Pfam" id="PF01555">
    <property type="entry name" value="N6_N4_Mtase"/>
    <property type="match status" value="1"/>
</dbReference>
<reference evidence="10" key="1">
    <citation type="submission" date="2020-03" db="EMBL/GenBank/DDBJ databases">
        <title>The deep terrestrial virosphere.</title>
        <authorList>
            <person name="Holmfeldt K."/>
            <person name="Nilsson E."/>
            <person name="Simone D."/>
            <person name="Lopez-Fernandez M."/>
            <person name="Wu X."/>
            <person name="de Brujin I."/>
            <person name="Lundin D."/>
            <person name="Andersson A."/>
            <person name="Bertilsson S."/>
            <person name="Dopson M."/>
        </authorList>
    </citation>
    <scope>NUCLEOTIDE SEQUENCE</scope>
    <source>
        <strain evidence="10">TM448A02256</strain>
        <strain evidence="11">TM448B02122</strain>
    </source>
</reference>
<protein>
    <recommendedName>
        <fullName evidence="2">site-specific DNA-methyltransferase (cytosine-N(4)-specific)</fullName>
        <ecNumber evidence="2">2.1.1.113</ecNumber>
    </recommendedName>
</protein>
<sequence>MSESKLASFEYYRTENGVLYCCPCEDALPHIHDVDLVVTSPPYDNLRTYQGYKFDFYKTAMLLRRSIADGGVIVWVVGDETKNGSESGTSFRQALFFKSIGLNLHDTMIYSKDPMPLTHNRYEQASEYMFVLSKGAPKTFNPLLSHCSRAGQRLTGTRRHNLNDREPVHGLGAKTKSKKYRVNIWHYSPGFNKSTLDTIAFNHPAIFPEALAQDHIISWSNKGDTVLDPMCGSGTTLKMAERLGRKWIGIEISEEYCEIAKQRIIKETRQLRLFN</sequence>
<dbReference type="GO" id="GO:0032259">
    <property type="term" value="P:methylation"/>
    <property type="evidence" value="ECO:0007669"/>
    <property type="project" value="UniProtKB-KW"/>
</dbReference>
<dbReference type="GO" id="GO:0015667">
    <property type="term" value="F:site-specific DNA-methyltransferase (cytosine-N4-specific) activity"/>
    <property type="evidence" value="ECO:0007669"/>
    <property type="project" value="UniProtKB-EC"/>
</dbReference>
<name>A0A6H1ZW64_9ZZZZ</name>
<keyword evidence="5" id="KW-0949">S-adenosyl-L-methionine</keyword>
<dbReference type="EMBL" id="MT144284">
    <property type="protein sequence ID" value="QJA51702.1"/>
    <property type="molecule type" value="Genomic_DNA"/>
</dbReference>
<evidence type="ECO:0000256" key="3">
    <source>
        <dbReference type="ARBA" id="ARBA00022603"/>
    </source>
</evidence>
<comment type="similarity">
    <text evidence="1">Belongs to the N(4)/N(6)-methyltransferase family. N(4) subfamily.</text>
</comment>
<dbReference type="EMBL" id="MT144878">
    <property type="protein sequence ID" value="QJI00822.1"/>
    <property type="molecule type" value="Genomic_DNA"/>
</dbReference>
<evidence type="ECO:0000256" key="7">
    <source>
        <dbReference type="ARBA" id="ARBA00023125"/>
    </source>
</evidence>
<dbReference type="GO" id="GO:0005737">
    <property type="term" value="C:cytoplasm"/>
    <property type="evidence" value="ECO:0007669"/>
    <property type="project" value="TreeGrafter"/>
</dbReference>
<dbReference type="PANTHER" id="PTHR13370">
    <property type="entry name" value="RNA METHYLASE-RELATED"/>
    <property type="match status" value="1"/>
</dbReference>
<feature type="domain" description="DNA methylase N-4/N-6" evidence="9">
    <location>
        <begin position="34"/>
        <end position="262"/>
    </location>
</feature>
<evidence type="ECO:0000313" key="10">
    <source>
        <dbReference type="EMBL" id="QJA51702.1"/>
    </source>
</evidence>
<evidence type="ECO:0000256" key="2">
    <source>
        <dbReference type="ARBA" id="ARBA00012185"/>
    </source>
</evidence>
<keyword evidence="6" id="KW-0680">Restriction system</keyword>
<evidence type="ECO:0000313" key="11">
    <source>
        <dbReference type="EMBL" id="QJI00822.1"/>
    </source>
</evidence>
<dbReference type="CDD" id="cd02440">
    <property type="entry name" value="AdoMet_MTases"/>
    <property type="match status" value="1"/>
</dbReference>
<evidence type="ECO:0000256" key="5">
    <source>
        <dbReference type="ARBA" id="ARBA00022691"/>
    </source>
</evidence>
<proteinExistence type="inferred from homology"/>
<evidence type="ECO:0000259" key="9">
    <source>
        <dbReference type="Pfam" id="PF01555"/>
    </source>
</evidence>
<dbReference type="AlphaFoldDB" id="A0A6H1ZW64"/>
<comment type="catalytic activity">
    <reaction evidence="8">
        <text>a 2'-deoxycytidine in DNA + S-adenosyl-L-methionine = an N(4)-methyl-2'-deoxycytidine in DNA + S-adenosyl-L-homocysteine + H(+)</text>
        <dbReference type="Rhea" id="RHEA:16857"/>
        <dbReference type="Rhea" id="RHEA-COMP:11369"/>
        <dbReference type="Rhea" id="RHEA-COMP:13674"/>
        <dbReference type="ChEBI" id="CHEBI:15378"/>
        <dbReference type="ChEBI" id="CHEBI:57856"/>
        <dbReference type="ChEBI" id="CHEBI:59789"/>
        <dbReference type="ChEBI" id="CHEBI:85452"/>
        <dbReference type="ChEBI" id="CHEBI:137933"/>
        <dbReference type="EC" id="2.1.1.113"/>
    </reaction>
</comment>
<dbReference type="GO" id="GO:0009307">
    <property type="term" value="P:DNA restriction-modification system"/>
    <property type="evidence" value="ECO:0007669"/>
    <property type="project" value="UniProtKB-KW"/>
</dbReference>
<keyword evidence="4 10" id="KW-0808">Transferase</keyword>
<dbReference type="PROSITE" id="PS00093">
    <property type="entry name" value="N4_MTASE"/>
    <property type="match status" value="1"/>
</dbReference>
<evidence type="ECO:0000256" key="1">
    <source>
        <dbReference type="ARBA" id="ARBA00010203"/>
    </source>
</evidence>
<evidence type="ECO:0000256" key="8">
    <source>
        <dbReference type="ARBA" id="ARBA00049120"/>
    </source>
</evidence>
<dbReference type="SUPFAM" id="SSF53335">
    <property type="entry name" value="S-adenosyl-L-methionine-dependent methyltransferases"/>
    <property type="match status" value="1"/>
</dbReference>
<dbReference type="PRINTS" id="PR00508">
    <property type="entry name" value="S21N4MTFRASE"/>
</dbReference>
<dbReference type="Gene3D" id="3.40.50.150">
    <property type="entry name" value="Vaccinia Virus protein VP39"/>
    <property type="match status" value="1"/>
</dbReference>
<dbReference type="InterPro" id="IPR001091">
    <property type="entry name" value="RM_Methyltransferase"/>
</dbReference>
<keyword evidence="7" id="KW-0238">DNA-binding</keyword>
<dbReference type="GO" id="GO:0008170">
    <property type="term" value="F:N-methyltransferase activity"/>
    <property type="evidence" value="ECO:0007669"/>
    <property type="project" value="InterPro"/>
</dbReference>
<gene>
    <name evidence="10" type="ORF">TM448A02256_0002</name>
    <name evidence="11" type="ORF">TM448B02122_0010</name>
</gene>